<dbReference type="Proteomes" id="UP000474802">
    <property type="component" value="Unassembled WGS sequence"/>
</dbReference>
<dbReference type="InterPro" id="IPR008271">
    <property type="entry name" value="Ser/Thr_kinase_AS"/>
</dbReference>
<dbReference type="GO" id="GO:0004386">
    <property type="term" value="F:helicase activity"/>
    <property type="evidence" value="ECO:0007669"/>
    <property type="project" value="InterPro"/>
</dbReference>
<dbReference type="InterPro" id="IPR041677">
    <property type="entry name" value="DNA2/NAM7_AAA_11"/>
</dbReference>
<accession>A0A6M1S9D9</accession>
<protein>
    <submittedName>
        <fullName evidence="2">AAA family ATPase</fullName>
    </submittedName>
</protein>
<dbReference type="GO" id="GO:0005524">
    <property type="term" value="F:ATP binding"/>
    <property type="evidence" value="ECO:0007669"/>
    <property type="project" value="InterPro"/>
</dbReference>
<dbReference type="PANTHER" id="PTHR10887">
    <property type="entry name" value="DNA2/NAM7 HELICASE FAMILY"/>
    <property type="match status" value="1"/>
</dbReference>
<dbReference type="AlphaFoldDB" id="A0A6M1S9D9"/>
<dbReference type="InterPro" id="IPR027417">
    <property type="entry name" value="P-loop_NTPase"/>
</dbReference>
<gene>
    <name evidence="2" type="ORF">G5575_01990</name>
</gene>
<organism evidence="2 3">
    <name type="scientific">Devosia aurantiaca</name>
    <dbReference type="NCBI Taxonomy" id="2714858"/>
    <lineage>
        <taxon>Bacteria</taxon>
        <taxon>Pseudomonadati</taxon>
        <taxon>Pseudomonadota</taxon>
        <taxon>Alphaproteobacteria</taxon>
        <taxon>Hyphomicrobiales</taxon>
        <taxon>Devosiaceae</taxon>
        <taxon>Devosia</taxon>
    </lineage>
</organism>
<proteinExistence type="predicted"/>
<reference evidence="2 3" key="1">
    <citation type="submission" date="2020-02" db="EMBL/GenBank/DDBJ databases">
        <authorList>
            <person name="Khan S.A."/>
            <person name="Jeon C.O."/>
            <person name="Chun B.H."/>
        </authorList>
    </citation>
    <scope>NUCLEOTIDE SEQUENCE [LARGE SCALE GENOMIC DNA]</scope>
    <source>
        <strain evidence="2 3">H239</strain>
    </source>
</reference>
<dbReference type="EMBL" id="JAALFG010000001">
    <property type="protein sequence ID" value="NGP16619.1"/>
    <property type="molecule type" value="Genomic_DNA"/>
</dbReference>
<name>A0A6M1S9D9_9HYPH</name>
<evidence type="ECO:0000313" key="2">
    <source>
        <dbReference type="EMBL" id="NGP16619.1"/>
    </source>
</evidence>
<evidence type="ECO:0000313" key="3">
    <source>
        <dbReference type="Proteomes" id="UP000474802"/>
    </source>
</evidence>
<feature type="domain" description="Protein kinase" evidence="1">
    <location>
        <begin position="1"/>
        <end position="235"/>
    </location>
</feature>
<dbReference type="Gene3D" id="3.40.50.300">
    <property type="entry name" value="P-loop containing nucleotide triphosphate hydrolases"/>
    <property type="match status" value="1"/>
</dbReference>
<dbReference type="InterPro" id="IPR011009">
    <property type="entry name" value="Kinase-like_dom_sf"/>
</dbReference>
<dbReference type="InterPro" id="IPR000719">
    <property type="entry name" value="Prot_kinase_dom"/>
</dbReference>
<dbReference type="GO" id="GO:0004672">
    <property type="term" value="F:protein kinase activity"/>
    <property type="evidence" value="ECO:0007669"/>
    <property type="project" value="InterPro"/>
</dbReference>
<dbReference type="PANTHER" id="PTHR10887:SF495">
    <property type="entry name" value="HELICASE SENATAXIN ISOFORM X1-RELATED"/>
    <property type="match status" value="1"/>
</dbReference>
<dbReference type="Pfam" id="PF13086">
    <property type="entry name" value="AAA_11"/>
    <property type="match status" value="1"/>
</dbReference>
<evidence type="ECO:0000259" key="1">
    <source>
        <dbReference type="PROSITE" id="PS50011"/>
    </source>
</evidence>
<dbReference type="PROSITE" id="PS00108">
    <property type="entry name" value="PROTEIN_KINASE_ST"/>
    <property type="match status" value="1"/>
</dbReference>
<keyword evidence="3" id="KW-1185">Reference proteome</keyword>
<reference evidence="2 3" key="2">
    <citation type="submission" date="2020-03" db="EMBL/GenBank/DDBJ databases">
        <title>Devosia chinhatensis sp. nov., isolated from a hexachlorocyclohexane (HCH) dump site in India.</title>
        <authorList>
            <person name="Kumar M."/>
            <person name="Lal R."/>
        </authorList>
    </citation>
    <scope>NUCLEOTIDE SEQUENCE [LARGE SCALE GENOMIC DNA]</scope>
    <source>
        <strain evidence="2 3">H239</strain>
    </source>
</reference>
<comment type="caution">
    <text evidence="2">The sequence shown here is derived from an EMBL/GenBank/DDBJ whole genome shotgun (WGS) entry which is preliminary data.</text>
</comment>
<sequence>MAIIQRWVDGSVLTDAREEGRFHGQQVQSIEFCLSLAITVKSIHDAGITHGDIKPQNIIVAEDGAPVLIDILDFQASDDGEPSNTAYSPASGGRLERDRFAVTKITEEVLAEAGLDASVAAKISAALDSCRDTVPENGTLLPLMEALELALLPQLEEAAARQLTIQVPGISPGPLLSDEGKFYVRKGAVNRSSLFIRGACEELEIFLDDRMRPLRARRCTIDQKQISRLARFEFMQFEAEIEISSSVAPNFTDIGFLLADEAFLSNWGNQATKGIDTAAGEEIPEAQPEPTFDDTAYDAFNDSQAAVAIPKLPTVDIRRLWQSLITAESDLTTDGVAAADSGFNRDLKRHIVPFELTSGTFDFNRNDRVGVERLDRKGAWQRIGELDIARSKPDRVFIDAADWTTTGNAALVNEEQRLRFISHFEIQSLRRRESAISRTLSGQARIKSIPTLFEPKTEFRPASLDLAVSDEDLARYGLNQDQREAFRKVVSVRPLGALQGPPGTGKTLFIAALTHFALTRGLAKNILLASQSHEAVNNAAEAVLRLFANQDEQPSILRVGNEGVVSGRLMPFHTDRLEQLYKDRFGAEFRDRMRLAGRALGIPLPVVEAMIDIEVHMRPVAERILKLREQPEPEDERINSLSNTLEALGESVAGADVLLFEEDPLQVLDDTLRAVVDRLPANERPAPERIGRMRSVFNLAKDFVGSVSTQQRGYEAFLAGTRQIVAGTCVGLGRTSLGLTTTPFDLVIIDEAARCTASELAVPMQSGRWVVLVGDHAQLEPQHPATVVSKVASELGTSELAVVQAISSAYSRMVMASRQAPGSRPNIACFLRSGRLFRKHSMKGCLKLDGPRLK</sequence>
<dbReference type="SUPFAM" id="SSF56112">
    <property type="entry name" value="Protein kinase-like (PK-like)"/>
    <property type="match status" value="1"/>
</dbReference>
<dbReference type="Gene3D" id="1.10.510.10">
    <property type="entry name" value="Transferase(Phosphotransferase) domain 1"/>
    <property type="match status" value="1"/>
</dbReference>
<dbReference type="SUPFAM" id="SSF52540">
    <property type="entry name" value="P-loop containing nucleoside triphosphate hydrolases"/>
    <property type="match status" value="1"/>
</dbReference>
<dbReference type="InterPro" id="IPR045055">
    <property type="entry name" value="DNA2/NAM7-like"/>
</dbReference>
<dbReference type="PROSITE" id="PS50011">
    <property type="entry name" value="PROTEIN_KINASE_DOM"/>
    <property type="match status" value="1"/>
</dbReference>